<reference evidence="3" key="1">
    <citation type="submission" date="2014-10" db="EMBL/GenBank/DDBJ databases">
        <authorList>
            <person name="King R."/>
        </authorList>
    </citation>
    <scope>NUCLEOTIDE SEQUENCE [LARGE SCALE GENOMIC DNA]</scope>
    <source>
        <strain evidence="3">A3/5</strain>
    </source>
</reference>
<keyword evidence="3" id="KW-1185">Reference proteome</keyword>
<dbReference type="AlphaFoldDB" id="A0A2L2T237"/>
<organism evidence="2 3">
    <name type="scientific">Fusarium venenatum</name>
    <dbReference type="NCBI Taxonomy" id="56646"/>
    <lineage>
        <taxon>Eukaryota</taxon>
        <taxon>Fungi</taxon>
        <taxon>Dikarya</taxon>
        <taxon>Ascomycota</taxon>
        <taxon>Pezizomycotina</taxon>
        <taxon>Sordariomycetes</taxon>
        <taxon>Hypocreomycetidae</taxon>
        <taxon>Hypocreales</taxon>
        <taxon>Nectriaceae</taxon>
        <taxon>Fusarium</taxon>
    </lineage>
</organism>
<dbReference type="InterPro" id="IPR047975">
    <property type="entry name" value="Heme_bind_FMP"/>
</dbReference>
<protein>
    <submittedName>
        <fullName evidence="2">Uncharacterized protein</fullName>
    </submittedName>
</protein>
<evidence type="ECO:0000313" key="3">
    <source>
        <dbReference type="Proteomes" id="UP000245910"/>
    </source>
</evidence>
<dbReference type="RefSeq" id="XP_025587239.1">
    <property type="nucleotide sequence ID" value="XM_025731265.1"/>
</dbReference>
<sequence length="440" mass="47618">MTPSLEDLAPVAPAVVIDVPQSFNYGPTVLQPALHPSNGAAKSGGYAPTQENDTNDTAFKDPPAPPLDALKEFTGTFSGFGFNTIFRPLSSNPKTVTNFHKKPTDNQTSNLLQLNLTGETQVFGDILKSVPNRGLFGQADITLTAPEGQPKPADPPAIHFEPGLWMRVPEVEDMPKLPISFCRMGSIPHGTTINAQGFGDSKTCKGAPDIPPTDITPILIDPIGIPPIVDPHTSSKLQKKKQRFFNQDADNDATRRLPQDLKPFIANGTITQQIIDDPNTILRQANEGKDIIENTMFFVSTNAPPDKFGGGTSNIGFNIGADEGKQKTGNDKGNANAVDVIAQYWVSKIRAEIKLDPSMKVGSTVSPAAQGPRDAVPEFFLDVEVDRPKTVTIIYTQIQYSQVVMLDFNAIKWPHVTVATLSPSVQLEKPILSSAIEARF</sequence>
<name>A0A2L2T237_9HYPO</name>
<dbReference type="NCBIfam" id="NF040572">
    <property type="entry name" value="heme_bind_FMP"/>
    <property type="match status" value="1"/>
</dbReference>
<feature type="region of interest" description="Disordered" evidence="1">
    <location>
        <begin position="34"/>
        <end position="65"/>
    </location>
</feature>
<proteinExistence type="predicted"/>
<dbReference type="KEGG" id="fvn:FVRRES_00031"/>
<evidence type="ECO:0000256" key="1">
    <source>
        <dbReference type="SAM" id="MobiDB-lite"/>
    </source>
</evidence>
<evidence type="ECO:0000313" key="2">
    <source>
        <dbReference type="EMBL" id="CEI63519.1"/>
    </source>
</evidence>
<dbReference type="EMBL" id="LN649229">
    <property type="protein sequence ID" value="CEI63519.1"/>
    <property type="molecule type" value="Genomic_DNA"/>
</dbReference>
<accession>A0A2L2T237</accession>
<dbReference type="Proteomes" id="UP000245910">
    <property type="component" value="Chromosome I"/>
</dbReference>
<dbReference type="GeneID" id="37251675"/>